<evidence type="ECO:0000256" key="6">
    <source>
        <dbReference type="ARBA" id="ARBA00022989"/>
    </source>
</evidence>
<keyword evidence="6 8" id="KW-1133">Transmembrane helix</keyword>
<evidence type="ECO:0000256" key="7">
    <source>
        <dbReference type="ARBA" id="ARBA00023136"/>
    </source>
</evidence>
<dbReference type="GO" id="GO:0008360">
    <property type="term" value="P:regulation of cell shape"/>
    <property type="evidence" value="ECO:0007669"/>
    <property type="project" value="UniProtKB-KW"/>
</dbReference>
<keyword evidence="7 8" id="KW-0472">Membrane</keyword>
<evidence type="ECO:0000256" key="5">
    <source>
        <dbReference type="ARBA" id="ARBA00022960"/>
    </source>
</evidence>
<dbReference type="GO" id="GO:0005886">
    <property type="term" value="C:plasma membrane"/>
    <property type="evidence" value="ECO:0007669"/>
    <property type="project" value="UniProtKB-SubCell"/>
</dbReference>
<protein>
    <submittedName>
        <fullName evidence="9">Rod shape-determining protein MreD</fullName>
    </submittedName>
</protein>
<dbReference type="OrthoDB" id="1653857at2"/>
<feature type="transmembrane region" description="Helical" evidence="8">
    <location>
        <begin position="101"/>
        <end position="120"/>
    </location>
</feature>
<evidence type="ECO:0000256" key="2">
    <source>
        <dbReference type="ARBA" id="ARBA00007776"/>
    </source>
</evidence>
<feature type="transmembrane region" description="Helical" evidence="8">
    <location>
        <begin position="33"/>
        <end position="51"/>
    </location>
</feature>
<feature type="transmembrane region" description="Helical" evidence="8">
    <location>
        <begin position="140"/>
        <end position="159"/>
    </location>
</feature>
<accession>A0A1D7QTR0</accession>
<dbReference type="Pfam" id="PF04093">
    <property type="entry name" value="MreD"/>
    <property type="match status" value="1"/>
</dbReference>
<evidence type="ECO:0000256" key="8">
    <source>
        <dbReference type="SAM" id="Phobius"/>
    </source>
</evidence>
<gene>
    <name evidence="9" type="primary">mreD</name>
    <name evidence="9" type="ORF">BBEV_0996</name>
</gene>
<dbReference type="EMBL" id="CP012502">
    <property type="protein sequence ID" value="AOM82365.1"/>
    <property type="molecule type" value="Genomic_DNA"/>
</dbReference>
<comment type="subcellular location">
    <subcellularLocation>
        <location evidence="1">Cell membrane</location>
        <topology evidence="1">Multi-pass membrane protein</topology>
    </subcellularLocation>
</comment>
<proteinExistence type="inferred from homology"/>
<keyword evidence="3" id="KW-1003">Cell membrane</keyword>
<dbReference type="NCBIfam" id="TIGR03426">
    <property type="entry name" value="shape_MreD"/>
    <property type="match status" value="1"/>
</dbReference>
<reference evidence="9 10" key="1">
    <citation type="submission" date="2015-08" db="EMBL/GenBank/DDBJ databases">
        <title>The complete genome sequence of Bacillus beveridgei MLTeJB.</title>
        <authorList>
            <person name="Hanson T.E."/>
            <person name="Mesa C."/>
            <person name="Basesman S.M."/>
            <person name="Oremland R.S."/>
        </authorList>
    </citation>
    <scope>NUCLEOTIDE SEQUENCE [LARGE SCALE GENOMIC DNA]</scope>
    <source>
        <strain evidence="9 10">MLTeJB</strain>
    </source>
</reference>
<organism evidence="9 10">
    <name type="scientific">Salisediminibacterium beveridgei</name>
    <dbReference type="NCBI Taxonomy" id="632773"/>
    <lineage>
        <taxon>Bacteria</taxon>
        <taxon>Bacillati</taxon>
        <taxon>Bacillota</taxon>
        <taxon>Bacilli</taxon>
        <taxon>Bacillales</taxon>
        <taxon>Bacillaceae</taxon>
        <taxon>Salisediminibacterium</taxon>
    </lineage>
</organism>
<dbReference type="InterPro" id="IPR007227">
    <property type="entry name" value="Cell_shape_determining_MreD"/>
</dbReference>
<evidence type="ECO:0000313" key="10">
    <source>
        <dbReference type="Proteomes" id="UP000094463"/>
    </source>
</evidence>
<dbReference type="KEGG" id="bbev:BBEV_0996"/>
<comment type="similarity">
    <text evidence="2">Belongs to the MreD family.</text>
</comment>
<name>A0A1D7QTR0_9BACI</name>
<keyword evidence="4 8" id="KW-0812">Transmembrane</keyword>
<keyword evidence="10" id="KW-1185">Reference proteome</keyword>
<dbReference type="RefSeq" id="WP_069364464.1">
    <property type="nucleotide sequence ID" value="NZ_CP012502.1"/>
</dbReference>
<evidence type="ECO:0000256" key="3">
    <source>
        <dbReference type="ARBA" id="ARBA00022475"/>
    </source>
</evidence>
<evidence type="ECO:0000313" key="9">
    <source>
        <dbReference type="EMBL" id="AOM82365.1"/>
    </source>
</evidence>
<dbReference type="AlphaFoldDB" id="A0A1D7QTR0"/>
<dbReference type="STRING" id="632773.BBEV_0996"/>
<keyword evidence="5" id="KW-0133">Cell shape</keyword>
<evidence type="ECO:0000256" key="1">
    <source>
        <dbReference type="ARBA" id="ARBA00004651"/>
    </source>
</evidence>
<feature type="transmembrane region" description="Helical" evidence="8">
    <location>
        <begin position="71"/>
        <end position="94"/>
    </location>
</feature>
<evidence type="ECO:0000256" key="4">
    <source>
        <dbReference type="ARBA" id="ARBA00022692"/>
    </source>
</evidence>
<sequence length="175" mass="19990">MIFRYGFLTLLFLVFIFEGTVYQVFAPDFRGSNLLYIPRFLFMLILTAGIFRGRGFGLAYGVTFGAMYDIVYSEVLGIYTFGFGLFAYLLALSFPFVKQHLSVIVLIVITGVVCLEYYVYGMMSLVGLAAVPHEAFLFDRLVPTVLMNTAVMIVLVWPMKKWFDYIERHIQDSDG</sequence>
<feature type="transmembrane region" description="Helical" evidence="8">
    <location>
        <begin position="6"/>
        <end position="26"/>
    </location>
</feature>
<dbReference type="Proteomes" id="UP000094463">
    <property type="component" value="Chromosome"/>
</dbReference>